<sequence length="605" mass="69877">MMGNKKCWAEKFKQALNNKDSQERYAIETNWWNDFKSQLMILIEVYDFDMDENDILLASENKFDNSKLIKEGDYEERTNLINKMKELNKDSIKTMQDYFMINPSLSVNKDFSLINGEAYNMLIQQNYGGPSIRFFVDDIQSHTDLNDKVITSFMEGSDSLKENQYIDLDTMQLGIIIKHKDKTIIEVGYYPKNKSLSHILKVITKRMNIDYSQMAVDMRKASTQVRKDSNCDSIEQDKKTLAEGTDENFFLLEYPNQSAEQKSNKNLLELGIQQNQIIIFTDQYNSAAQVLEQDEICFDGPDLLNFTEQGFQDHGIHFQNDFNNQDIYKNSSGQKNNSVSEKRGAEFSANAMYINTARRNNFLDSYNLPHNNQCTNATLESTFDSPTQVHNNSVQFMRSDDEGDDENENFIEANNGVNYGSSYPHKRNILKRNKHSDESTEENDPDDEDNNFNQESKGFNKMNGTQSNQLQVPRQVIGQAKSQEEIDQINQEIKNALGKCGTLVIKKLTNQQIVQNMISMINQTQLAIQEQLQQRAKQEKNVLQAQQLEKLRFKDFSDQKGDDSERTSSTSTQPENKKKKKRKISNNILFDENICDAEDASQFMN</sequence>
<feature type="compositionally biased region" description="Polar residues" evidence="2">
    <location>
        <begin position="462"/>
        <end position="471"/>
    </location>
</feature>
<dbReference type="InParanoid" id="Q23FM6"/>
<feature type="compositionally biased region" description="Basic and acidic residues" evidence="2">
    <location>
        <begin position="554"/>
        <end position="566"/>
    </location>
</feature>
<evidence type="ECO:0000259" key="3">
    <source>
        <dbReference type="Pfam" id="PF06337"/>
    </source>
</evidence>
<protein>
    <submittedName>
        <fullName evidence="4">DUSP domain protein</fullName>
    </submittedName>
</protein>
<feature type="compositionally biased region" description="Basic residues" evidence="2">
    <location>
        <begin position="424"/>
        <end position="434"/>
    </location>
</feature>
<dbReference type="HOGENOM" id="CLU_451673_0_0_1"/>
<dbReference type="InterPro" id="IPR035927">
    <property type="entry name" value="DUSP-like_sf"/>
</dbReference>
<dbReference type="GO" id="GO:0004843">
    <property type="term" value="F:cysteine-type deubiquitinase activity"/>
    <property type="evidence" value="ECO:0007669"/>
    <property type="project" value="InterPro"/>
</dbReference>
<evidence type="ECO:0000313" key="5">
    <source>
        <dbReference type="Proteomes" id="UP000009168"/>
    </source>
</evidence>
<evidence type="ECO:0000313" key="4">
    <source>
        <dbReference type="EMBL" id="EAR95584.2"/>
    </source>
</evidence>
<dbReference type="Pfam" id="PF06337">
    <property type="entry name" value="DUSP"/>
    <property type="match status" value="1"/>
</dbReference>
<dbReference type="GeneID" id="7824605"/>
<gene>
    <name evidence="4" type="ORF">TTHERM_00079890</name>
</gene>
<dbReference type="Gene3D" id="3.30.2230.10">
    <property type="entry name" value="DUSP-like"/>
    <property type="match status" value="1"/>
</dbReference>
<dbReference type="InterPro" id="IPR006615">
    <property type="entry name" value="Pept_C19_DUSP"/>
</dbReference>
<evidence type="ECO:0000256" key="2">
    <source>
        <dbReference type="SAM" id="MobiDB-lite"/>
    </source>
</evidence>
<feature type="compositionally biased region" description="Acidic residues" evidence="2">
    <location>
        <begin position="439"/>
        <end position="450"/>
    </location>
</feature>
<organism evidence="4 5">
    <name type="scientific">Tetrahymena thermophila (strain SB210)</name>
    <dbReference type="NCBI Taxonomy" id="312017"/>
    <lineage>
        <taxon>Eukaryota</taxon>
        <taxon>Sar</taxon>
        <taxon>Alveolata</taxon>
        <taxon>Ciliophora</taxon>
        <taxon>Intramacronucleata</taxon>
        <taxon>Oligohymenophorea</taxon>
        <taxon>Hymenostomatida</taxon>
        <taxon>Tetrahymenina</taxon>
        <taxon>Tetrahymenidae</taxon>
        <taxon>Tetrahymena</taxon>
    </lineage>
</organism>
<feature type="region of interest" description="Disordered" evidence="2">
    <location>
        <begin position="397"/>
        <end position="471"/>
    </location>
</feature>
<dbReference type="SUPFAM" id="SSF143791">
    <property type="entry name" value="DUSP-like"/>
    <property type="match status" value="1"/>
</dbReference>
<proteinExistence type="predicted"/>
<dbReference type="KEGG" id="tet:TTHERM_00079890"/>
<evidence type="ECO:0000256" key="1">
    <source>
        <dbReference type="SAM" id="Coils"/>
    </source>
</evidence>
<dbReference type="Proteomes" id="UP000009168">
    <property type="component" value="Unassembled WGS sequence"/>
</dbReference>
<dbReference type="AlphaFoldDB" id="Q23FM6"/>
<accession>Q23FM6</accession>
<feature type="region of interest" description="Disordered" evidence="2">
    <location>
        <begin position="554"/>
        <end position="583"/>
    </location>
</feature>
<feature type="coiled-coil region" evidence="1">
    <location>
        <begin position="479"/>
        <end position="549"/>
    </location>
</feature>
<keyword evidence="1" id="KW-0175">Coiled coil</keyword>
<keyword evidence="5" id="KW-1185">Reference proteome</keyword>
<dbReference type="RefSeq" id="XP_001015829.2">
    <property type="nucleotide sequence ID" value="XM_001015829.3"/>
</dbReference>
<name>Q23FM6_TETTS</name>
<reference evidence="5" key="1">
    <citation type="journal article" date="2006" name="PLoS Biol.">
        <title>Macronuclear genome sequence of the ciliate Tetrahymena thermophila, a model eukaryote.</title>
        <authorList>
            <person name="Eisen J.A."/>
            <person name="Coyne R.S."/>
            <person name="Wu M."/>
            <person name="Wu D."/>
            <person name="Thiagarajan M."/>
            <person name="Wortman J.R."/>
            <person name="Badger J.H."/>
            <person name="Ren Q."/>
            <person name="Amedeo P."/>
            <person name="Jones K.M."/>
            <person name="Tallon L.J."/>
            <person name="Delcher A.L."/>
            <person name="Salzberg S.L."/>
            <person name="Silva J.C."/>
            <person name="Haas B.J."/>
            <person name="Majoros W.H."/>
            <person name="Farzad M."/>
            <person name="Carlton J.M."/>
            <person name="Smith R.K. Jr."/>
            <person name="Garg J."/>
            <person name="Pearlman R.E."/>
            <person name="Karrer K.M."/>
            <person name="Sun L."/>
            <person name="Manning G."/>
            <person name="Elde N.C."/>
            <person name="Turkewitz A.P."/>
            <person name="Asai D.J."/>
            <person name="Wilkes D.E."/>
            <person name="Wang Y."/>
            <person name="Cai H."/>
            <person name="Collins K."/>
            <person name="Stewart B.A."/>
            <person name="Lee S.R."/>
            <person name="Wilamowska K."/>
            <person name="Weinberg Z."/>
            <person name="Ruzzo W.L."/>
            <person name="Wloga D."/>
            <person name="Gaertig J."/>
            <person name="Frankel J."/>
            <person name="Tsao C.-C."/>
            <person name="Gorovsky M.A."/>
            <person name="Keeling P.J."/>
            <person name="Waller R.F."/>
            <person name="Patron N.J."/>
            <person name="Cherry J.M."/>
            <person name="Stover N.A."/>
            <person name="Krieger C.J."/>
            <person name="del Toro C."/>
            <person name="Ryder H.F."/>
            <person name="Williamson S.C."/>
            <person name="Barbeau R.A."/>
            <person name="Hamilton E.P."/>
            <person name="Orias E."/>
        </authorList>
    </citation>
    <scope>NUCLEOTIDE SEQUENCE [LARGE SCALE GENOMIC DNA]</scope>
    <source>
        <strain evidence="5">SB210</strain>
    </source>
</reference>
<dbReference type="EMBL" id="GG662704">
    <property type="protein sequence ID" value="EAR95584.2"/>
    <property type="molecule type" value="Genomic_DNA"/>
</dbReference>
<feature type="domain" description="DUSP" evidence="3">
    <location>
        <begin position="22"/>
        <end position="135"/>
    </location>
</feature>